<dbReference type="InterPro" id="IPR000536">
    <property type="entry name" value="Nucl_hrmn_rcpt_lig-bd"/>
</dbReference>
<feature type="compositionally biased region" description="Low complexity" evidence="11">
    <location>
        <begin position="17"/>
        <end position="35"/>
    </location>
</feature>
<dbReference type="PROSITE" id="PS51843">
    <property type="entry name" value="NR_LBD"/>
    <property type="match status" value="1"/>
</dbReference>
<protein>
    <submittedName>
        <fullName evidence="14">(pine wood nematode) hypothetical protein</fullName>
    </submittedName>
</protein>
<evidence type="ECO:0000313" key="14">
    <source>
        <dbReference type="EMBL" id="CAD5234490.1"/>
    </source>
</evidence>
<evidence type="ECO:0000259" key="12">
    <source>
        <dbReference type="PROSITE" id="PS51030"/>
    </source>
</evidence>
<dbReference type="CDD" id="cd06966">
    <property type="entry name" value="NR_DBD_CAR"/>
    <property type="match status" value="1"/>
</dbReference>
<evidence type="ECO:0000313" key="15">
    <source>
        <dbReference type="Proteomes" id="UP000095284"/>
    </source>
</evidence>
<evidence type="ECO:0000256" key="8">
    <source>
        <dbReference type="ARBA" id="ARBA00023163"/>
    </source>
</evidence>
<evidence type="ECO:0000259" key="13">
    <source>
        <dbReference type="PROSITE" id="PS51843"/>
    </source>
</evidence>
<dbReference type="GO" id="GO:0045944">
    <property type="term" value="P:positive regulation of transcription by RNA polymerase II"/>
    <property type="evidence" value="ECO:0007669"/>
    <property type="project" value="TreeGrafter"/>
</dbReference>
<reference evidence="14" key="2">
    <citation type="submission" date="2020-09" db="EMBL/GenBank/DDBJ databases">
        <authorList>
            <person name="Kikuchi T."/>
        </authorList>
    </citation>
    <scope>NUCLEOTIDE SEQUENCE</scope>
    <source>
        <strain evidence="14">Ka4C1</strain>
    </source>
</reference>
<dbReference type="GO" id="GO:0005634">
    <property type="term" value="C:nucleus"/>
    <property type="evidence" value="ECO:0007669"/>
    <property type="project" value="UniProtKB-SubCell"/>
</dbReference>
<dbReference type="SMART" id="SM00399">
    <property type="entry name" value="ZnF_C4"/>
    <property type="match status" value="1"/>
</dbReference>
<evidence type="ECO:0000256" key="3">
    <source>
        <dbReference type="ARBA" id="ARBA00022723"/>
    </source>
</evidence>
<evidence type="ECO:0000256" key="5">
    <source>
        <dbReference type="ARBA" id="ARBA00022833"/>
    </source>
</evidence>
<dbReference type="InterPro" id="IPR050234">
    <property type="entry name" value="Nuclear_hormone_rcpt_NR1"/>
</dbReference>
<dbReference type="PANTHER" id="PTHR24082:SF508">
    <property type="entry name" value="NUCLEAR HORMONE RECEPTOR FAMILY MEMBER NHR-48"/>
    <property type="match status" value="1"/>
</dbReference>
<evidence type="ECO:0000256" key="10">
    <source>
        <dbReference type="ARBA" id="ARBA00023242"/>
    </source>
</evidence>
<evidence type="ECO:0000256" key="11">
    <source>
        <dbReference type="SAM" id="MobiDB-lite"/>
    </source>
</evidence>
<dbReference type="SMART" id="SM00430">
    <property type="entry name" value="HOLI"/>
    <property type="match status" value="1"/>
</dbReference>
<dbReference type="SUPFAM" id="SSF57716">
    <property type="entry name" value="Glucocorticoid receptor-like (DNA-binding domain)"/>
    <property type="match status" value="1"/>
</dbReference>
<evidence type="ECO:0000256" key="9">
    <source>
        <dbReference type="ARBA" id="ARBA00023170"/>
    </source>
</evidence>
<dbReference type="Gene3D" id="3.30.50.10">
    <property type="entry name" value="Erythroid Transcription Factor GATA-1, subunit A"/>
    <property type="match status" value="1"/>
</dbReference>
<evidence type="ECO:0000256" key="4">
    <source>
        <dbReference type="ARBA" id="ARBA00022771"/>
    </source>
</evidence>
<dbReference type="InterPro" id="IPR035500">
    <property type="entry name" value="NHR-like_dom_sf"/>
</dbReference>
<dbReference type="GO" id="GO:0030154">
    <property type="term" value="P:cell differentiation"/>
    <property type="evidence" value="ECO:0007669"/>
    <property type="project" value="TreeGrafter"/>
</dbReference>
<dbReference type="PRINTS" id="PR00047">
    <property type="entry name" value="STROIDFINGER"/>
</dbReference>
<dbReference type="AlphaFoldDB" id="A0A1I7SMN4"/>
<dbReference type="OrthoDB" id="6355676at2759"/>
<feature type="domain" description="Nuclear receptor" evidence="12">
    <location>
        <begin position="119"/>
        <end position="194"/>
    </location>
</feature>
<feature type="domain" description="NR LBD" evidence="13">
    <location>
        <begin position="600"/>
        <end position="813"/>
    </location>
</feature>
<dbReference type="GO" id="GO:0000122">
    <property type="term" value="P:negative regulation of transcription by RNA polymerase II"/>
    <property type="evidence" value="ECO:0007669"/>
    <property type="project" value="TreeGrafter"/>
</dbReference>
<comment type="similarity">
    <text evidence="2">Belongs to the nuclear hormone receptor family.</text>
</comment>
<name>A0A1I7SMN4_BURXY</name>
<dbReference type="InterPro" id="IPR001628">
    <property type="entry name" value="Znf_hrmn_rcpt"/>
</dbReference>
<feature type="compositionally biased region" description="Polar residues" evidence="11">
    <location>
        <begin position="65"/>
        <end position="82"/>
    </location>
</feature>
<keyword evidence="10" id="KW-0539">Nucleus</keyword>
<dbReference type="GO" id="GO:0006950">
    <property type="term" value="P:response to stress"/>
    <property type="evidence" value="ECO:0007669"/>
    <property type="project" value="UniProtKB-ARBA"/>
</dbReference>
<dbReference type="InterPro" id="IPR013088">
    <property type="entry name" value="Znf_NHR/GATA"/>
</dbReference>
<comment type="subcellular location">
    <subcellularLocation>
        <location evidence="1">Nucleus</location>
    </subcellularLocation>
</comment>
<dbReference type="Gene3D" id="1.10.565.10">
    <property type="entry name" value="Retinoid X Receptor"/>
    <property type="match status" value="1"/>
</dbReference>
<keyword evidence="3" id="KW-0479">Metal-binding</keyword>
<dbReference type="GO" id="GO:0008270">
    <property type="term" value="F:zinc ion binding"/>
    <property type="evidence" value="ECO:0007669"/>
    <property type="project" value="UniProtKB-KW"/>
</dbReference>
<dbReference type="PROSITE" id="PS51030">
    <property type="entry name" value="NUCLEAR_REC_DBD_2"/>
    <property type="match status" value="1"/>
</dbReference>
<dbReference type="PANTHER" id="PTHR24082">
    <property type="entry name" value="NUCLEAR HORMONE RECEPTOR"/>
    <property type="match status" value="1"/>
</dbReference>
<keyword evidence="7" id="KW-0238">DNA-binding</keyword>
<accession>A0A1I7SMN4</accession>
<evidence type="ECO:0000313" key="16">
    <source>
        <dbReference type="Proteomes" id="UP000659654"/>
    </source>
</evidence>
<evidence type="ECO:0000256" key="6">
    <source>
        <dbReference type="ARBA" id="ARBA00023015"/>
    </source>
</evidence>
<evidence type="ECO:0000256" key="7">
    <source>
        <dbReference type="ARBA" id="ARBA00023125"/>
    </source>
</evidence>
<dbReference type="FunFam" id="3.30.50.10:FF:000042">
    <property type="entry name" value="Nuclear hormone receptor HR96"/>
    <property type="match status" value="1"/>
</dbReference>
<dbReference type="EMBL" id="CAJFDI010000006">
    <property type="protein sequence ID" value="CAD5234490.1"/>
    <property type="molecule type" value="Genomic_DNA"/>
</dbReference>
<gene>
    <name evidence="14" type="ORF">BXYJ_LOCUS14581</name>
</gene>
<dbReference type="Proteomes" id="UP000095284">
    <property type="component" value="Unplaced"/>
</dbReference>
<dbReference type="EMBL" id="CAJFCV020000006">
    <property type="protein sequence ID" value="CAG9130296.1"/>
    <property type="molecule type" value="Genomic_DNA"/>
</dbReference>
<keyword evidence="4" id="KW-0863">Zinc-finger</keyword>
<dbReference type="GO" id="GO:0000978">
    <property type="term" value="F:RNA polymerase II cis-regulatory region sequence-specific DNA binding"/>
    <property type="evidence" value="ECO:0007669"/>
    <property type="project" value="TreeGrafter"/>
</dbReference>
<dbReference type="SMR" id="A0A1I7SMN4"/>
<proteinExistence type="inferred from homology"/>
<organism evidence="15 17">
    <name type="scientific">Bursaphelenchus xylophilus</name>
    <name type="common">Pinewood nematode worm</name>
    <name type="synonym">Aphelenchoides xylophilus</name>
    <dbReference type="NCBI Taxonomy" id="6326"/>
    <lineage>
        <taxon>Eukaryota</taxon>
        <taxon>Metazoa</taxon>
        <taxon>Ecdysozoa</taxon>
        <taxon>Nematoda</taxon>
        <taxon>Chromadorea</taxon>
        <taxon>Rhabditida</taxon>
        <taxon>Tylenchina</taxon>
        <taxon>Tylenchomorpha</taxon>
        <taxon>Aphelenchoidea</taxon>
        <taxon>Aphelenchoididae</taxon>
        <taxon>Bursaphelenchus</taxon>
    </lineage>
</organism>
<sequence length="822" mass="90356">MKEIGPSQSQRRDSHESLGSSDEGSRSPSSQNSPRSIDDDDEVSRDSLSEFSSIRLDGTEDSQDSRMVSSSVPNQCFLNNAANRKREANDGSLDPSTRKRTFSNAGTLQQGNGEKRTATKICRVCGDKAYSYNFNVITCESCKAFFRRNANKEKEIRCPFNENCDINIVSRRFCQRCRLQKCFKVGMKKEWIMSDEARLEKKQRIQDNRERRMAEKSQDERAELNNVVPAPMALGNLPSNVLPSAILPPQVMVLPPVPAAPEQLTQPSLAQTVLHAQQVQNAQILAAAAASAQADVNQQIAAAVAATRPPSLLVSNNMSEPMTNAVNQTNYNSTPQQIVQAHQNQIAQVQQAAQAVQALQQQVQIEHMQQQAVNQMVAHQQQAAAHQAAQQIVAHQQQQQQVQLAAAVAAAATAMGAGNPGSVMNPQTAADLVQQQAVAVLQAAATAPQTQLTPSVLNNGSVMNNAVINNSAVLNTPSVLNNQSTILPIPHPPLVNQMNGTPPSLPTINEAVVSPPVTTSNELIAVPKNLLIKLVEKNIEVNQASGNPPLKCNCRCQCGRYPNDILIVDKVMADLLESSSVESKSDELMETGNSNRDEIEYNNLDEEDRAVLNEILQSNLFWASDHSMESGTATDVALRRLIRMMGGLQTFRRLSKSDQTVILKHGCTSHFAIRSAMTMNDNSLQQNTLISNTVIQFYNSLREEWRTNESIMLLLSVIVMFDPDTPELENRALVQLQNSKCTRALRRILFTVCGSNREQCKAEFNGINKNISILKCLNDVSLSQASTANGNISVCSWSDEVVEPLLYKELYEPNQSMDINVH</sequence>
<dbReference type="Proteomes" id="UP000582659">
    <property type="component" value="Unassembled WGS sequence"/>
</dbReference>
<keyword evidence="5" id="KW-0862">Zinc</keyword>
<keyword evidence="8" id="KW-0804">Transcription</keyword>
<dbReference type="SUPFAM" id="SSF48508">
    <property type="entry name" value="Nuclear receptor ligand-binding domain"/>
    <property type="match status" value="1"/>
</dbReference>
<dbReference type="PROSITE" id="PS00031">
    <property type="entry name" value="NUCLEAR_REC_DBD_1"/>
    <property type="match status" value="1"/>
</dbReference>
<dbReference type="GO" id="GO:0004879">
    <property type="term" value="F:nuclear receptor activity"/>
    <property type="evidence" value="ECO:0007669"/>
    <property type="project" value="TreeGrafter"/>
</dbReference>
<keyword evidence="6" id="KW-0805">Transcription regulation</keyword>
<keyword evidence="16" id="KW-1185">Reference proteome</keyword>
<dbReference type="Pfam" id="PF00105">
    <property type="entry name" value="zf-C4"/>
    <property type="match status" value="1"/>
</dbReference>
<evidence type="ECO:0000256" key="2">
    <source>
        <dbReference type="ARBA" id="ARBA00005993"/>
    </source>
</evidence>
<evidence type="ECO:0000313" key="17">
    <source>
        <dbReference type="WBParaSite" id="BXY_1432000.1"/>
    </source>
</evidence>
<dbReference type="WBParaSite" id="BXY_1432000.1">
    <property type="protein sequence ID" value="BXY_1432000.1"/>
    <property type="gene ID" value="BXY_1432000"/>
</dbReference>
<feature type="compositionally biased region" description="Polar residues" evidence="11">
    <location>
        <begin position="102"/>
        <end position="112"/>
    </location>
</feature>
<keyword evidence="9" id="KW-0675">Receptor</keyword>
<dbReference type="Proteomes" id="UP000659654">
    <property type="component" value="Unassembled WGS sequence"/>
</dbReference>
<feature type="region of interest" description="Disordered" evidence="11">
    <location>
        <begin position="1"/>
        <end position="113"/>
    </location>
</feature>
<reference evidence="17" key="1">
    <citation type="submission" date="2016-11" db="UniProtKB">
        <authorList>
            <consortium name="WormBaseParasite"/>
        </authorList>
    </citation>
    <scope>IDENTIFICATION</scope>
</reference>
<evidence type="ECO:0000256" key="1">
    <source>
        <dbReference type="ARBA" id="ARBA00004123"/>
    </source>
</evidence>
<dbReference type="eggNOG" id="KOG3575">
    <property type="taxonomic scope" value="Eukaryota"/>
</dbReference>